<dbReference type="InterPro" id="IPR008974">
    <property type="entry name" value="TRAF-like"/>
</dbReference>
<dbReference type="GO" id="GO:0008270">
    <property type="term" value="F:zinc ion binding"/>
    <property type="evidence" value="ECO:0007669"/>
    <property type="project" value="UniProtKB-KW"/>
</dbReference>
<dbReference type="SUPFAM" id="SSF57850">
    <property type="entry name" value="RING/U-box"/>
    <property type="match status" value="1"/>
</dbReference>
<sequence>MATNGHSGYPLKWFKDQNTARHSWECAICLEVLKDPVQVRDCGHQFCSLCVDDILKADPRCPSCRIEISHAMIFEDHAARRMIKQLEVNCCNEGCSWQGCLSTLLQDHQNSCTFLIRSGDNVHQLDVGKLEQKLETLMLKVSTLEKKHEQDKLKHEEDIKELILKHENEMKQVKTKCENDLKQVQSKHKGELKQFRTKFDEDVKLLGQKVDLLQAIGAAHAPLTTQFPQRPLHQQEPEPDYTFKIANFTRKLAQAKSDNDDGRIESKPFFTSHGYKMKLSVNLNQAPYGYAGYMGVYLVLMKSDRDGILPWPFAKRFTFVLVDQQDDLSQRQNIEHAIVSEGQNVFKRPRRRENEGYGNPGFAKHSTLRTREYIRDHAVFIKILVDS</sequence>
<dbReference type="PROSITE" id="PS00518">
    <property type="entry name" value="ZF_RING_1"/>
    <property type="match status" value="1"/>
</dbReference>
<dbReference type="Gene3D" id="3.30.40.10">
    <property type="entry name" value="Zinc/RING finger domain, C3HC4 (zinc finger)"/>
    <property type="match status" value="1"/>
</dbReference>
<dbReference type="InterPro" id="IPR049342">
    <property type="entry name" value="TRAF1-6_MATH_dom"/>
</dbReference>
<dbReference type="InterPro" id="IPR017907">
    <property type="entry name" value="Znf_RING_CS"/>
</dbReference>
<evidence type="ECO:0000313" key="7">
    <source>
        <dbReference type="Proteomes" id="UP001152795"/>
    </source>
</evidence>
<keyword evidence="6" id="KW-0675">Receptor</keyword>
<gene>
    <name evidence="6" type="ORF">PACLA_8A016289</name>
</gene>
<evidence type="ECO:0000256" key="1">
    <source>
        <dbReference type="ARBA" id="ARBA00004496"/>
    </source>
</evidence>
<dbReference type="PROSITE" id="PS50144">
    <property type="entry name" value="MATH"/>
    <property type="match status" value="1"/>
</dbReference>
<dbReference type="OrthoDB" id="5987964at2759"/>
<evidence type="ECO:0000256" key="4">
    <source>
        <dbReference type="ARBA" id="ARBA00022771"/>
    </source>
</evidence>
<dbReference type="GO" id="GO:0043122">
    <property type="term" value="P:regulation of canonical NF-kappaB signal transduction"/>
    <property type="evidence" value="ECO:0007669"/>
    <property type="project" value="TreeGrafter"/>
</dbReference>
<protein>
    <submittedName>
        <fullName evidence="6">TNF receptor-associated factor 4</fullName>
    </submittedName>
</protein>
<dbReference type="PROSITE" id="PS50089">
    <property type="entry name" value="ZF_RING_2"/>
    <property type="match status" value="1"/>
</dbReference>
<dbReference type="Pfam" id="PF13923">
    <property type="entry name" value="zf-C3HC4_2"/>
    <property type="match status" value="1"/>
</dbReference>
<dbReference type="AlphaFoldDB" id="A0A7D9HSM9"/>
<name>A0A7D9HSM9_PARCT</name>
<comment type="subcellular location">
    <subcellularLocation>
        <location evidence="1">Cytoplasm</location>
    </subcellularLocation>
</comment>
<dbReference type="EMBL" id="CACRXK020001510">
    <property type="protein sequence ID" value="CAB3989563.1"/>
    <property type="molecule type" value="Genomic_DNA"/>
</dbReference>
<keyword evidence="3" id="KW-0479">Metal-binding</keyword>
<evidence type="ECO:0000313" key="6">
    <source>
        <dbReference type="EMBL" id="CAB3989563.1"/>
    </source>
</evidence>
<dbReference type="SUPFAM" id="SSF49599">
    <property type="entry name" value="TRAF domain-like"/>
    <property type="match status" value="1"/>
</dbReference>
<dbReference type="Gene3D" id="2.60.210.10">
    <property type="entry name" value="Apoptosis, Tumor Necrosis Factor Receptor Associated Protein 2, Chain A"/>
    <property type="match status" value="1"/>
</dbReference>
<organism evidence="6 7">
    <name type="scientific">Paramuricea clavata</name>
    <name type="common">Red gorgonian</name>
    <name type="synonym">Violescent sea-whip</name>
    <dbReference type="NCBI Taxonomy" id="317549"/>
    <lineage>
        <taxon>Eukaryota</taxon>
        <taxon>Metazoa</taxon>
        <taxon>Cnidaria</taxon>
        <taxon>Anthozoa</taxon>
        <taxon>Octocorallia</taxon>
        <taxon>Malacalcyonacea</taxon>
        <taxon>Plexauridae</taxon>
        <taxon>Paramuricea</taxon>
    </lineage>
</organism>
<keyword evidence="2" id="KW-0963">Cytoplasm</keyword>
<evidence type="ECO:0000256" key="2">
    <source>
        <dbReference type="ARBA" id="ARBA00022490"/>
    </source>
</evidence>
<dbReference type="PANTHER" id="PTHR10131:SF94">
    <property type="entry name" value="TNF RECEPTOR-ASSOCIATED FACTOR 4"/>
    <property type="match status" value="1"/>
</dbReference>
<dbReference type="SMART" id="SM00184">
    <property type="entry name" value="RING"/>
    <property type="match status" value="1"/>
</dbReference>
<dbReference type="Proteomes" id="UP001152795">
    <property type="component" value="Unassembled WGS sequence"/>
</dbReference>
<accession>A0A7D9HSM9</accession>
<dbReference type="PANTHER" id="PTHR10131">
    <property type="entry name" value="TNF RECEPTOR ASSOCIATED FACTOR"/>
    <property type="match status" value="1"/>
</dbReference>
<dbReference type="InterPro" id="IPR001841">
    <property type="entry name" value="Znf_RING"/>
</dbReference>
<keyword evidence="5" id="KW-0862">Zinc</keyword>
<proteinExistence type="predicted"/>
<reference evidence="6" key="1">
    <citation type="submission" date="2020-04" db="EMBL/GenBank/DDBJ databases">
        <authorList>
            <person name="Alioto T."/>
            <person name="Alioto T."/>
            <person name="Gomez Garrido J."/>
        </authorList>
    </citation>
    <scope>NUCLEOTIDE SEQUENCE</scope>
    <source>
        <strain evidence="6">A484AB</strain>
    </source>
</reference>
<dbReference type="InterPro" id="IPR002083">
    <property type="entry name" value="MATH/TRAF_dom"/>
</dbReference>
<dbReference type="InterPro" id="IPR013083">
    <property type="entry name" value="Znf_RING/FYVE/PHD"/>
</dbReference>
<comment type="caution">
    <text evidence="6">The sequence shown here is derived from an EMBL/GenBank/DDBJ whole genome shotgun (WGS) entry which is preliminary data.</text>
</comment>
<dbReference type="SMART" id="SM00061">
    <property type="entry name" value="MATH"/>
    <property type="match status" value="1"/>
</dbReference>
<evidence type="ECO:0000256" key="3">
    <source>
        <dbReference type="ARBA" id="ARBA00022723"/>
    </source>
</evidence>
<dbReference type="GO" id="GO:0005737">
    <property type="term" value="C:cytoplasm"/>
    <property type="evidence" value="ECO:0007669"/>
    <property type="project" value="UniProtKB-SubCell"/>
</dbReference>
<evidence type="ECO:0000256" key="5">
    <source>
        <dbReference type="ARBA" id="ARBA00022833"/>
    </source>
</evidence>
<keyword evidence="4" id="KW-0863">Zinc-finger</keyword>
<dbReference type="Pfam" id="PF21355">
    <property type="entry name" value="TRAF-mep_MATH"/>
    <property type="match status" value="1"/>
</dbReference>
<keyword evidence="7" id="KW-1185">Reference proteome</keyword>